<dbReference type="AlphaFoldDB" id="A0A9D4KEC1"/>
<evidence type="ECO:0000256" key="1">
    <source>
        <dbReference type="SAM" id="MobiDB-lite"/>
    </source>
</evidence>
<comment type="caution">
    <text evidence="2">The sequence shown here is derived from an EMBL/GenBank/DDBJ whole genome shotgun (WGS) entry which is preliminary data.</text>
</comment>
<feature type="region of interest" description="Disordered" evidence="1">
    <location>
        <begin position="431"/>
        <end position="487"/>
    </location>
</feature>
<reference evidence="2" key="2">
    <citation type="submission" date="2020-11" db="EMBL/GenBank/DDBJ databases">
        <authorList>
            <person name="McCartney M.A."/>
            <person name="Auch B."/>
            <person name="Kono T."/>
            <person name="Mallez S."/>
            <person name="Becker A."/>
            <person name="Gohl D.M."/>
            <person name="Silverstein K.A.T."/>
            <person name="Koren S."/>
            <person name="Bechman K.B."/>
            <person name="Herman A."/>
            <person name="Abrahante J.E."/>
            <person name="Garbe J."/>
        </authorList>
    </citation>
    <scope>NUCLEOTIDE SEQUENCE</scope>
    <source>
        <strain evidence="2">Duluth1</strain>
        <tissue evidence="2">Whole animal</tissue>
    </source>
</reference>
<gene>
    <name evidence="2" type="ORF">DPMN_111477</name>
</gene>
<dbReference type="Gene3D" id="3.30.70.1820">
    <property type="entry name" value="L1 transposable element, RRM domain"/>
    <property type="match status" value="1"/>
</dbReference>
<evidence type="ECO:0000313" key="3">
    <source>
        <dbReference type="Proteomes" id="UP000828390"/>
    </source>
</evidence>
<proteinExistence type="predicted"/>
<organism evidence="2 3">
    <name type="scientific">Dreissena polymorpha</name>
    <name type="common">Zebra mussel</name>
    <name type="synonym">Mytilus polymorpha</name>
    <dbReference type="NCBI Taxonomy" id="45954"/>
    <lineage>
        <taxon>Eukaryota</taxon>
        <taxon>Metazoa</taxon>
        <taxon>Spiralia</taxon>
        <taxon>Lophotrochozoa</taxon>
        <taxon>Mollusca</taxon>
        <taxon>Bivalvia</taxon>
        <taxon>Autobranchia</taxon>
        <taxon>Heteroconchia</taxon>
        <taxon>Euheterodonta</taxon>
        <taxon>Imparidentia</taxon>
        <taxon>Neoheterodontei</taxon>
        <taxon>Myida</taxon>
        <taxon>Dreissenoidea</taxon>
        <taxon>Dreissenidae</taxon>
        <taxon>Dreissena</taxon>
    </lineage>
</organism>
<dbReference type="EMBL" id="JAIWYP010000004">
    <property type="protein sequence ID" value="KAH3838071.1"/>
    <property type="molecule type" value="Genomic_DNA"/>
</dbReference>
<feature type="compositionally biased region" description="Polar residues" evidence="1">
    <location>
        <begin position="453"/>
        <end position="487"/>
    </location>
</feature>
<keyword evidence="3" id="KW-1185">Reference proteome</keyword>
<protein>
    <submittedName>
        <fullName evidence="2">Uncharacterized protein</fullName>
    </submittedName>
</protein>
<name>A0A9D4KEC1_DREPO</name>
<reference evidence="2" key="1">
    <citation type="journal article" date="2019" name="bioRxiv">
        <title>The Genome of the Zebra Mussel, Dreissena polymorpha: A Resource for Invasive Species Research.</title>
        <authorList>
            <person name="McCartney M.A."/>
            <person name="Auch B."/>
            <person name="Kono T."/>
            <person name="Mallez S."/>
            <person name="Zhang Y."/>
            <person name="Obille A."/>
            <person name="Becker A."/>
            <person name="Abrahante J.E."/>
            <person name="Garbe J."/>
            <person name="Badalamenti J.P."/>
            <person name="Herman A."/>
            <person name="Mangelson H."/>
            <person name="Liachko I."/>
            <person name="Sullivan S."/>
            <person name="Sone E.D."/>
            <person name="Koren S."/>
            <person name="Silverstein K.A.T."/>
            <person name="Beckman K.B."/>
            <person name="Gohl D.M."/>
        </authorList>
    </citation>
    <scope>NUCLEOTIDE SEQUENCE</scope>
    <source>
        <strain evidence="2">Duluth1</strain>
        <tissue evidence="2">Whole animal</tissue>
    </source>
</reference>
<sequence>MAYLSRQDFIDSTPDNKLLHMFDELRYIRKEQLNCSKNLEEFQKSLTQVDQKIGHIINVTNSQTELLRAVAYKSIDLEARSRRNNLIFRGITETREEDCYAVIADFLESKLDVNSRDVYMARAHRLGKRVQGKNFNKRPIIVNFRDYGDISYVMSKVSRLKDHPGYSVDYDYPKEIQSARSRLWPLLKKHRAEYPRSKVTIVFPAKLIADGRLIQDEFPNWNFYVGYDRMTHINVINQNEQVQQTHAQQQVFTNVVPEQRAEMNTSTINPPPGFPPGYAPLMTRQQIPLTDNVGPNNYNSKSGFQPNNTYIHDMDSPLASTNYSPGLSVVSNVENTGFAQLLNLQSVQVSDGSLNRADQTDKVVNSEYLHGSYFGAMPSLLKDTCALLLPNTTPASGSINTHSPVVSEQNQCNISENNAPLNDQTYAKVVTGSGSHVSRTRNRTSRRTYSASPYSRNLTAVKNGNFPVSKNRNETNDGQQSEPEVKK</sequence>
<evidence type="ECO:0000313" key="2">
    <source>
        <dbReference type="EMBL" id="KAH3838071.1"/>
    </source>
</evidence>
<accession>A0A9D4KEC1</accession>
<dbReference type="Proteomes" id="UP000828390">
    <property type="component" value="Unassembled WGS sequence"/>
</dbReference>